<dbReference type="InterPro" id="IPR039133">
    <property type="entry name" value="RNF25"/>
</dbReference>
<dbReference type="GO" id="GO:0016567">
    <property type="term" value="P:protein ubiquitination"/>
    <property type="evidence" value="ECO:0007669"/>
    <property type="project" value="TreeGrafter"/>
</dbReference>
<dbReference type="GO" id="GO:0005634">
    <property type="term" value="C:nucleus"/>
    <property type="evidence" value="ECO:0007669"/>
    <property type="project" value="TreeGrafter"/>
</dbReference>
<dbReference type="AlphaFoldDB" id="A0A371I759"/>
<dbReference type="SMART" id="SM00591">
    <property type="entry name" value="RWD"/>
    <property type="match status" value="1"/>
</dbReference>
<dbReference type="OrthoDB" id="432311at2759"/>
<dbReference type="GO" id="GO:0051246">
    <property type="term" value="P:regulation of protein metabolic process"/>
    <property type="evidence" value="ECO:0007669"/>
    <property type="project" value="UniProtKB-ARBA"/>
</dbReference>
<evidence type="ECO:0000313" key="2">
    <source>
        <dbReference type="EMBL" id="RDY10774.1"/>
    </source>
</evidence>
<accession>A0A371I759</accession>
<dbReference type="GO" id="GO:0009893">
    <property type="term" value="P:positive regulation of metabolic process"/>
    <property type="evidence" value="ECO:0007669"/>
    <property type="project" value="UniProtKB-ARBA"/>
</dbReference>
<dbReference type="PROSITE" id="PS50908">
    <property type="entry name" value="RWD"/>
    <property type="match status" value="1"/>
</dbReference>
<keyword evidence="3" id="KW-1185">Reference proteome</keyword>
<name>A0A371I759_MUCPR</name>
<sequence>MGNEEEEEVVAEVEAMEAVYGTDCTLLRSFPPHFHISLKPRTADVSSQQFVEAVLEIRASPQYPKEPPSVDLVDCKGLDEQRQKHLLDYIQSKAYELSPCLMLVALCEEAVEKLSAMNHPDGDCPLCLFPLVPEDQQSETLPFMNECIIRWWKWLQNSKEVDSANIDSAAAHRNQGMDNWK</sequence>
<dbReference type="FunFam" id="3.10.110.10:FF:000050">
    <property type="entry name" value="eIF-2-alpha kinase GCN2"/>
    <property type="match status" value="1"/>
</dbReference>
<dbReference type="Pfam" id="PF05773">
    <property type="entry name" value="RWD"/>
    <property type="match status" value="1"/>
</dbReference>
<dbReference type="InterPro" id="IPR006575">
    <property type="entry name" value="RWD_dom"/>
</dbReference>
<evidence type="ECO:0000259" key="1">
    <source>
        <dbReference type="PROSITE" id="PS50908"/>
    </source>
</evidence>
<dbReference type="Gene3D" id="3.10.110.10">
    <property type="entry name" value="Ubiquitin Conjugating Enzyme"/>
    <property type="match status" value="1"/>
</dbReference>
<proteinExistence type="predicted"/>
<dbReference type="PANTHER" id="PTHR13198:SF4">
    <property type="entry name" value="E3 UBIQUITIN-PROTEIN LIGASE RNF25"/>
    <property type="match status" value="1"/>
</dbReference>
<dbReference type="EMBL" id="QJKJ01000780">
    <property type="protein sequence ID" value="RDY10774.1"/>
    <property type="molecule type" value="Genomic_DNA"/>
</dbReference>
<dbReference type="GO" id="GO:0061630">
    <property type="term" value="F:ubiquitin protein ligase activity"/>
    <property type="evidence" value="ECO:0007669"/>
    <property type="project" value="InterPro"/>
</dbReference>
<dbReference type="GO" id="GO:0010468">
    <property type="term" value="P:regulation of gene expression"/>
    <property type="evidence" value="ECO:0007669"/>
    <property type="project" value="UniProtKB-ARBA"/>
</dbReference>
<dbReference type="Proteomes" id="UP000257109">
    <property type="component" value="Unassembled WGS sequence"/>
</dbReference>
<evidence type="ECO:0000313" key="3">
    <source>
        <dbReference type="Proteomes" id="UP000257109"/>
    </source>
</evidence>
<feature type="non-terminal residue" evidence="2">
    <location>
        <position position="1"/>
    </location>
</feature>
<dbReference type="InterPro" id="IPR016135">
    <property type="entry name" value="UBQ-conjugating_enzyme/RWD"/>
</dbReference>
<dbReference type="SUPFAM" id="SSF54495">
    <property type="entry name" value="UBC-like"/>
    <property type="match status" value="1"/>
</dbReference>
<reference evidence="2" key="1">
    <citation type="submission" date="2018-05" db="EMBL/GenBank/DDBJ databases">
        <title>Draft genome of Mucuna pruriens seed.</title>
        <authorList>
            <person name="Nnadi N.E."/>
            <person name="Vos R."/>
            <person name="Hasami M.H."/>
            <person name="Devisetty U.K."/>
            <person name="Aguiy J.C."/>
        </authorList>
    </citation>
    <scope>NUCLEOTIDE SEQUENCE [LARGE SCALE GENOMIC DNA]</scope>
    <source>
        <strain evidence="2">JCA_2017</strain>
    </source>
</reference>
<dbReference type="CDD" id="cd23818">
    <property type="entry name" value="RWD_RNF25"/>
    <property type="match status" value="1"/>
</dbReference>
<dbReference type="Gene3D" id="3.30.40.10">
    <property type="entry name" value="Zinc/RING finger domain, C3HC4 (zinc finger)"/>
    <property type="match status" value="1"/>
</dbReference>
<dbReference type="PANTHER" id="PTHR13198">
    <property type="entry name" value="RING FINGER PROTEIN 25"/>
    <property type="match status" value="1"/>
</dbReference>
<protein>
    <submittedName>
        <fullName evidence="2">E3 ubiquitin-protein ligase RNF25</fullName>
    </submittedName>
</protein>
<organism evidence="2 3">
    <name type="scientific">Mucuna pruriens</name>
    <name type="common">Velvet bean</name>
    <name type="synonym">Dolichos pruriens</name>
    <dbReference type="NCBI Taxonomy" id="157652"/>
    <lineage>
        <taxon>Eukaryota</taxon>
        <taxon>Viridiplantae</taxon>
        <taxon>Streptophyta</taxon>
        <taxon>Embryophyta</taxon>
        <taxon>Tracheophyta</taxon>
        <taxon>Spermatophyta</taxon>
        <taxon>Magnoliopsida</taxon>
        <taxon>eudicotyledons</taxon>
        <taxon>Gunneridae</taxon>
        <taxon>Pentapetalae</taxon>
        <taxon>rosids</taxon>
        <taxon>fabids</taxon>
        <taxon>Fabales</taxon>
        <taxon>Fabaceae</taxon>
        <taxon>Papilionoideae</taxon>
        <taxon>50 kb inversion clade</taxon>
        <taxon>NPAAA clade</taxon>
        <taxon>indigoferoid/millettioid clade</taxon>
        <taxon>Phaseoleae</taxon>
        <taxon>Mucuna</taxon>
    </lineage>
</organism>
<feature type="domain" description="RWD" evidence="1">
    <location>
        <begin position="11"/>
        <end position="117"/>
    </location>
</feature>
<comment type="caution">
    <text evidence="2">The sequence shown here is derived from an EMBL/GenBank/DDBJ whole genome shotgun (WGS) entry which is preliminary data.</text>
</comment>
<feature type="non-terminal residue" evidence="2">
    <location>
        <position position="181"/>
    </location>
</feature>
<gene>
    <name evidence="2" type="primary">Rnf25</name>
    <name evidence="2" type="ORF">CR513_04647</name>
</gene>
<dbReference type="GO" id="GO:0033554">
    <property type="term" value="P:cellular response to stress"/>
    <property type="evidence" value="ECO:0007669"/>
    <property type="project" value="UniProtKB-ARBA"/>
</dbReference>
<dbReference type="InterPro" id="IPR013083">
    <property type="entry name" value="Znf_RING/FYVE/PHD"/>
</dbReference>